<keyword evidence="3" id="KW-1185">Reference proteome</keyword>
<comment type="caution">
    <text evidence="2">The sequence shown here is derived from an EMBL/GenBank/DDBJ whole genome shotgun (WGS) entry which is preliminary data.</text>
</comment>
<reference evidence="2 3" key="1">
    <citation type="submission" date="2019-11" db="EMBL/GenBank/DDBJ databases">
        <title>Type strains purchased from KCTC, JCM and DSMZ.</title>
        <authorList>
            <person name="Lu H."/>
        </authorList>
    </citation>
    <scope>NUCLEOTIDE SEQUENCE [LARGE SCALE GENOMIC DNA]</scope>
    <source>
        <strain evidence="2 3">JCM 31587</strain>
    </source>
</reference>
<name>A0A6L6QEU5_9BURK</name>
<organism evidence="2 3">
    <name type="scientific">Massilia eburnea</name>
    <dbReference type="NCBI Taxonomy" id="1776165"/>
    <lineage>
        <taxon>Bacteria</taxon>
        <taxon>Pseudomonadati</taxon>
        <taxon>Pseudomonadota</taxon>
        <taxon>Betaproteobacteria</taxon>
        <taxon>Burkholderiales</taxon>
        <taxon>Oxalobacteraceae</taxon>
        <taxon>Telluria group</taxon>
        <taxon>Massilia</taxon>
    </lineage>
</organism>
<dbReference type="AlphaFoldDB" id="A0A6L6QEU5"/>
<keyword evidence="1" id="KW-0472">Membrane</keyword>
<dbReference type="EMBL" id="WNKX01000005">
    <property type="protein sequence ID" value="MTW10574.1"/>
    <property type="molecule type" value="Genomic_DNA"/>
</dbReference>
<evidence type="ECO:0008006" key="4">
    <source>
        <dbReference type="Google" id="ProtNLM"/>
    </source>
</evidence>
<dbReference type="Proteomes" id="UP000472320">
    <property type="component" value="Unassembled WGS sequence"/>
</dbReference>
<feature type="transmembrane region" description="Helical" evidence="1">
    <location>
        <begin position="98"/>
        <end position="128"/>
    </location>
</feature>
<dbReference type="OrthoDB" id="8775647at2"/>
<evidence type="ECO:0000256" key="1">
    <source>
        <dbReference type="SAM" id="Phobius"/>
    </source>
</evidence>
<evidence type="ECO:0000313" key="2">
    <source>
        <dbReference type="EMBL" id="MTW10574.1"/>
    </source>
</evidence>
<dbReference type="RefSeq" id="WP_155453521.1">
    <property type="nucleotide sequence ID" value="NZ_WNKX01000005.1"/>
</dbReference>
<proteinExistence type="predicted"/>
<accession>A0A6L6QEU5</accession>
<keyword evidence="1" id="KW-1133">Transmembrane helix</keyword>
<protein>
    <recommendedName>
        <fullName evidence="4">Zinc ribbon domain-containing protein</fullName>
    </recommendedName>
</protein>
<gene>
    <name evidence="2" type="ORF">GM658_08145</name>
</gene>
<sequence>MKILSLKCVNCGAGLEVKPDICDFSCGYCGVQQHVERGGGIVSLRRVEEALDDVKLGTNRTASELAIARLHADIAAIYAQRDSALSALRAADHKNNVFIGWGFIFLVALSMGILGPWGIPVILLGAFFGSRFIKSVAKEVKAVKANAEAKSAPLKAQIVRHQSMIDSYDLGTPVEGNG</sequence>
<keyword evidence="1" id="KW-0812">Transmembrane</keyword>
<evidence type="ECO:0000313" key="3">
    <source>
        <dbReference type="Proteomes" id="UP000472320"/>
    </source>
</evidence>